<keyword evidence="1" id="KW-0732">Signal</keyword>
<reference evidence="2" key="2">
    <citation type="submission" date="2025-09" db="UniProtKB">
        <authorList>
            <consortium name="Ensembl"/>
        </authorList>
    </citation>
    <scope>IDENTIFICATION</scope>
</reference>
<dbReference type="PANTHER" id="PTHR18841">
    <property type="entry name" value="VITELLINE MEMBRANE OUTER LAYER PROTEIN I-RELATED"/>
    <property type="match status" value="1"/>
</dbReference>
<dbReference type="Ensembl" id="ENSSANT00000015922.1">
    <property type="protein sequence ID" value="ENSSANP00000014944.1"/>
    <property type="gene ID" value="ENSSANG00000007884.1"/>
</dbReference>
<dbReference type="RefSeq" id="XP_016354544.1">
    <property type="nucleotide sequence ID" value="XM_016499058.1"/>
</dbReference>
<dbReference type="CDD" id="cd00220">
    <property type="entry name" value="VMO-I"/>
    <property type="match status" value="1"/>
</dbReference>
<sequence length="203" mass="22665">MHHFISIAFSLLIFTGLHVSVRSTGRRLERSSERHFRSLLTVSNGMHWGSWGRSEFCPNGTYAKGFNVKVERHDYFDNTALNAIYLFCESQSNDASGIIRSDEGSFGQWIDYIQMCPNGFLTAFQLKVESSKGIGDDTAVNNIRFNCSGGYEMVGEGAAWGEWGKWSPTCQGRGICGIRTRIEEPQGFGDDTALNDVIVYCCD</sequence>
<dbReference type="KEGG" id="sanh:107698127"/>
<reference evidence="2" key="1">
    <citation type="submission" date="2025-08" db="UniProtKB">
        <authorList>
            <consortium name="Ensembl"/>
        </authorList>
    </citation>
    <scope>IDENTIFICATION</scope>
</reference>
<evidence type="ECO:0000313" key="2">
    <source>
        <dbReference type="Ensembl" id="ENSSANP00000014944.1"/>
    </source>
</evidence>
<evidence type="ECO:0000256" key="1">
    <source>
        <dbReference type="SAM" id="SignalP"/>
    </source>
</evidence>
<dbReference type="Proteomes" id="UP000472260">
    <property type="component" value="Unassembled WGS sequence"/>
</dbReference>
<dbReference type="RefSeq" id="XP_016354546.1">
    <property type="nucleotide sequence ID" value="XM_016499060.1"/>
</dbReference>
<dbReference type="Pfam" id="PF03762">
    <property type="entry name" value="VOMI"/>
    <property type="match status" value="1"/>
</dbReference>
<proteinExistence type="predicted"/>
<dbReference type="GO" id="GO:0005615">
    <property type="term" value="C:extracellular space"/>
    <property type="evidence" value="ECO:0007669"/>
    <property type="project" value="TreeGrafter"/>
</dbReference>
<protein>
    <submittedName>
        <fullName evidence="2">Vitelline membrane outer layer protein 1-like</fullName>
    </submittedName>
</protein>
<dbReference type="GeneID" id="107698127"/>
<organism evidence="2 3">
    <name type="scientific">Sinocyclocheilus anshuiensis</name>
    <dbReference type="NCBI Taxonomy" id="1608454"/>
    <lineage>
        <taxon>Eukaryota</taxon>
        <taxon>Metazoa</taxon>
        <taxon>Chordata</taxon>
        <taxon>Craniata</taxon>
        <taxon>Vertebrata</taxon>
        <taxon>Euteleostomi</taxon>
        <taxon>Actinopterygii</taxon>
        <taxon>Neopterygii</taxon>
        <taxon>Teleostei</taxon>
        <taxon>Ostariophysi</taxon>
        <taxon>Cypriniformes</taxon>
        <taxon>Cyprinidae</taxon>
        <taxon>Cyprininae</taxon>
        <taxon>Sinocyclocheilus</taxon>
    </lineage>
</organism>
<dbReference type="AlphaFoldDB" id="A0A671L635"/>
<dbReference type="OrthoDB" id="6344411at2759"/>
<accession>A0A671L635</accession>
<dbReference type="Gene3D" id="2.100.10.20">
    <property type="entry name" value="Vitelline membrane outer layer protein I (VOMI)"/>
    <property type="match status" value="1"/>
</dbReference>
<dbReference type="InterPro" id="IPR036706">
    <property type="entry name" value="VOMI_sf"/>
</dbReference>
<feature type="chain" id="PRO_5025626226" evidence="1">
    <location>
        <begin position="24"/>
        <end position="203"/>
    </location>
</feature>
<dbReference type="PANTHER" id="PTHR18841:SF0">
    <property type="entry name" value="VITELLINE MEMBRANE OUTER LAYER 1 HOMOLOG A-RELATED"/>
    <property type="match status" value="1"/>
</dbReference>
<name>A0A671L635_9TELE</name>
<keyword evidence="3" id="KW-1185">Reference proteome</keyword>
<gene>
    <name evidence="2" type="primary">LOC107698127</name>
</gene>
<dbReference type="InterPro" id="IPR005515">
    <property type="entry name" value="VOMI"/>
</dbReference>
<feature type="signal peptide" evidence="1">
    <location>
        <begin position="1"/>
        <end position="23"/>
    </location>
</feature>
<evidence type="ECO:0000313" key="3">
    <source>
        <dbReference type="Proteomes" id="UP000472260"/>
    </source>
</evidence>
<dbReference type="SUPFAM" id="SSF51092">
    <property type="entry name" value="Vitelline membrane outer protein-I (VMO-I)"/>
    <property type="match status" value="1"/>
</dbReference>